<keyword evidence="3" id="KW-1185">Reference proteome</keyword>
<proteinExistence type="predicted"/>
<dbReference type="RefSeq" id="WP_094886593.1">
    <property type="nucleotide sequence ID" value="NZ_NPMS01000007.1"/>
</dbReference>
<organism evidence="2 3">
    <name type="scientific">Virgibacillus indicus</name>
    <dbReference type="NCBI Taxonomy" id="2024554"/>
    <lineage>
        <taxon>Bacteria</taxon>
        <taxon>Bacillati</taxon>
        <taxon>Bacillota</taxon>
        <taxon>Bacilli</taxon>
        <taxon>Bacillales</taxon>
        <taxon>Bacillaceae</taxon>
        <taxon>Virgibacillus</taxon>
    </lineage>
</organism>
<evidence type="ECO:0000259" key="1">
    <source>
        <dbReference type="Pfam" id="PF13556"/>
    </source>
</evidence>
<gene>
    <name evidence="2" type="ORF">CIL03_14480</name>
</gene>
<dbReference type="OrthoDB" id="9792148at2"/>
<dbReference type="InterPro" id="IPR042070">
    <property type="entry name" value="PucR_C-HTH_sf"/>
</dbReference>
<dbReference type="InterPro" id="IPR009057">
    <property type="entry name" value="Homeodomain-like_sf"/>
</dbReference>
<sequence length="299" mass="35082">MIQQLKKIFNSLIRYDEENNVLSDNYQWFLTGENEVIGIDKKELTEKDVSILSSFLSPYNINLPILTKEEQQWKQLIHSGGQLAYFNAETAFRFVHFTFKKNELEPITFKEAVHEFFSKPVPILWENEHEGIIIEEQSPQLDEGISYEQIIDVLMSDLYVKINFFVGPFFNEQENIKQHYELIITTAPIVFSYSDKPVISYIDAVPSMLIDRTEPAFRNELIRVILGDLALDEELLHTIQTFMQCNLNISVTAKELYMHRNSLHYRLDKFNEKTGIDVRQFHEAMTVYLALLSNMHKED</sequence>
<feature type="domain" description="PucR C-terminal helix-turn-helix" evidence="1">
    <location>
        <begin position="235"/>
        <end position="292"/>
    </location>
</feature>
<evidence type="ECO:0000313" key="3">
    <source>
        <dbReference type="Proteomes" id="UP000216498"/>
    </source>
</evidence>
<dbReference type="AlphaFoldDB" id="A0A265N7V9"/>
<dbReference type="InterPro" id="IPR051448">
    <property type="entry name" value="CdaR-like_regulators"/>
</dbReference>
<dbReference type="SUPFAM" id="SSF46689">
    <property type="entry name" value="Homeodomain-like"/>
    <property type="match status" value="1"/>
</dbReference>
<dbReference type="EMBL" id="NPMS01000007">
    <property type="protein sequence ID" value="OZU87905.1"/>
    <property type="molecule type" value="Genomic_DNA"/>
</dbReference>
<dbReference type="Proteomes" id="UP000216498">
    <property type="component" value="Unassembled WGS sequence"/>
</dbReference>
<dbReference type="Gene3D" id="1.10.10.2840">
    <property type="entry name" value="PucR C-terminal helix-turn-helix domain"/>
    <property type="match status" value="1"/>
</dbReference>
<protein>
    <recommendedName>
        <fullName evidence="1">PucR C-terminal helix-turn-helix domain-containing protein</fullName>
    </recommendedName>
</protein>
<dbReference type="PANTHER" id="PTHR33744">
    <property type="entry name" value="CARBOHYDRATE DIACID REGULATOR"/>
    <property type="match status" value="1"/>
</dbReference>
<evidence type="ECO:0000313" key="2">
    <source>
        <dbReference type="EMBL" id="OZU87905.1"/>
    </source>
</evidence>
<accession>A0A265N7V9</accession>
<dbReference type="PANTHER" id="PTHR33744:SF15">
    <property type="entry name" value="CARBOHYDRATE DIACID REGULATOR"/>
    <property type="match status" value="1"/>
</dbReference>
<dbReference type="InterPro" id="IPR025736">
    <property type="entry name" value="PucR_C-HTH_dom"/>
</dbReference>
<name>A0A265N7V9_9BACI</name>
<comment type="caution">
    <text evidence="2">The sequence shown here is derived from an EMBL/GenBank/DDBJ whole genome shotgun (WGS) entry which is preliminary data.</text>
</comment>
<dbReference type="Pfam" id="PF13556">
    <property type="entry name" value="HTH_30"/>
    <property type="match status" value="1"/>
</dbReference>
<reference evidence="2 3" key="1">
    <citation type="submission" date="2017-08" db="EMBL/GenBank/DDBJ databases">
        <title>Virgibacillus indicus sp. nov. and Virgibacillus profoundi sp. nov, two moderately halophilic bacteria isolated from marine sediment by using the Microfluidic Streak Plate.</title>
        <authorList>
            <person name="Xu B."/>
            <person name="Hu B."/>
            <person name="Wang J."/>
            <person name="Zhu Y."/>
            <person name="Huang L."/>
            <person name="Du W."/>
            <person name="Huang Y."/>
        </authorList>
    </citation>
    <scope>NUCLEOTIDE SEQUENCE [LARGE SCALE GENOMIC DNA]</scope>
    <source>
        <strain evidence="2 3">IO3-P2-C2</strain>
    </source>
</reference>